<sequence length="184" mass="20265">VPNHSSLTPGTPVSIVLKVDQPTGQQVQGILAEVLTRGDHPRSVKVRLRDGRVGRVQRLVSEEEGIGGEELAGCTDVSLGRNGNIEDGRGARERGGKSGRGRGRFTNAEDVSESRYLWDESRDRSLGEYFDWMEELEERDRENGRWTEEETRMGLEFGSATATCPVCGTFEGDESAVAHHVEGH</sequence>
<evidence type="ECO:0000313" key="2">
    <source>
        <dbReference type="EMBL" id="KAF2194949.1"/>
    </source>
</evidence>
<name>A0A6A6EVZ9_9PEZI</name>
<dbReference type="PANTHER" id="PTHR40069:SF1">
    <property type="entry name" value="YWBE PROTEIN"/>
    <property type="match status" value="1"/>
</dbReference>
<protein>
    <submittedName>
        <fullName evidence="2">Uncharacterized protein</fullName>
    </submittedName>
</protein>
<dbReference type="EMBL" id="ML994610">
    <property type="protein sequence ID" value="KAF2194949.1"/>
    <property type="molecule type" value="Genomic_DNA"/>
</dbReference>
<organism evidence="2 3">
    <name type="scientific">Zopfia rhizophila CBS 207.26</name>
    <dbReference type="NCBI Taxonomy" id="1314779"/>
    <lineage>
        <taxon>Eukaryota</taxon>
        <taxon>Fungi</taxon>
        <taxon>Dikarya</taxon>
        <taxon>Ascomycota</taxon>
        <taxon>Pezizomycotina</taxon>
        <taxon>Dothideomycetes</taxon>
        <taxon>Dothideomycetes incertae sedis</taxon>
        <taxon>Zopfiaceae</taxon>
        <taxon>Zopfia</taxon>
    </lineage>
</organism>
<dbReference type="Pfam" id="PF09962">
    <property type="entry name" value="DUF2196"/>
    <property type="match status" value="1"/>
</dbReference>
<dbReference type="PANTHER" id="PTHR40069">
    <property type="entry name" value="YWBE PROTEIN"/>
    <property type="match status" value="1"/>
</dbReference>
<dbReference type="Proteomes" id="UP000800200">
    <property type="component" value="Unassembled WGS sequence"/>
</dbReference>
<reference evidence="2" key="1">
    <citation type="journal article" date="2020" name="Stud. Mycol.">
        <title>101 Dothideomycetes genomes: a test case for predicting lifestyles and emergence of pathogens.</title>
        <authorList>
            <person name="Haridas S."/>
            <person name="Albert R."/>
            <person name="Binder M."/>
            <person name="Bloem J."/>
            <person name="Labutti K."/>
            <person name="Salamov A."/>
            <person name="Andreopoulos B."/>
            <person name="Baker S."/>
            <person name="Barry K."/>
            <person name="Bills G."/>
            <person name="Bluhm B."/>
            <person name="Cannon C."/>
            <person name="Castanera R."/>
            <person name="Culley D."/>
            <person name="Daum C."/>
            <person name="Ezra D."/>
            <person name="Gonzalez J."/>
            <person name="Henrissat B."/>
            <person name="Kuo A."/>
            <person name="Liang C."/>
            <person name="Lipzen A."/>
            <person name="Lutzoni F."/>
            <person name="Magnuson J."/>
            <person name="Mondo S."/>
            <person name="Nolan M."/>
            <person name="Ohm R."/>
            <person name="Pangilinan J."/>
            <person name="Park H.-J."/>
            <person name="Ramirez L."/>
            <person name="Alfaro M."/>
            <person name="Sun H."/>
            <person name="Tritt A."/>
            <person name="Yoshinaga Y."/>
            <person name="Zwiers L.-H."/>
            <person name="Turgeon B."/>
            <person name="Goodwin S."/>
            <person name="Spatafora J."/>
            <person name="Crous P."/>
            <person name="Grigoriev I."/>
        </authorList>
    </citation>
    <scope>NUCLEOTIDE SEQUENCE</scope>
    <source>
        <strain evidence="2">CBS 207.26</strain>
    </source>
</reference>
<keyword evidence="3" id="KW-1185">Reference proteome</keyword>
<accession>A0A6A6EVZ9</accession>
<proteinExistence type="predicted"/>
<feature type="non-terminal residue" evidence="2">
    <location>
        <position position="1"/>
    </location>
</feature>
<dbReference type="InterPro" id="IPR019240">
    <property type="entry name" value="DUF2196"/>
</dbReference>
<gene>
    <name evidence="2" type="ORF">K469DRAFT_501794</name>
</gene>
<feature type="compositionally biased region" description="Basic and acidic residues" evidence="1">
    <location>
        <begin position="84"/>
        <end position="96"/>
    </location>
</feature>
<dbReference type="NCBIfam" id="TIGR03833">
    <property type="entry name" value="YwbE family protein"/>
    <property type="match status" value="1"/>
</dbReference>
<dbReference type="OrthoDB" id="20105at2759"/>
<evidence type="ECO:0000256" key="1">
    <source>
        <dbReference type="SAM" id="MobiDB-lite"/>
    </source>
</evidence>
<dbReference type="AlphaFoldDB" id="A0A6A6EVZ9"/>
<evidence type="ECO:0000313" key="3">
    <source>
        <dbReference type="Proteomes" id="UP000800200"/>
    </source>
</evidence>
<feature type="non-terminal residue" evidence="2">
    <location>
        <position position="184"/>
    </location>
</feature>
<feature type="region of interest" description="Disordered" evidence="1">
    <location>
        <begin position="82"/>
        <end position="105"/>
    </location>
</feature>